<dbReference type="EMBL" id="BNCI01000001">
    <property type="protein sequence ID" value="GHF11921.1"/>
    <property type="molecule type" value="Genomic_DNA"/>
</dbReference>
<gene>
    <name evidence="8" type="ORF">GCM10017044_02230</name>
</gene>
<protein>
    <recommendedName>
        <fullName evidence="10">MFS transporter</fullName>
    </recommendedName>
</protein>
<dbReference type="Proteomes" id="UP000630923">
    <property type="component" value="Unassembled WGS sequence"/>
</dbReference>
<feature type="transmembrane region" description="Helical" evidence="7">
    <location>
        <begin position="112"/>
        <end position="131"/>
    </location>
</feature>
<name>A0A919AKH6_9PROT</name>
<reference evidence="8" key="2">
    <citation type="submission" date="2020-09" db="EMBL/GenBank/DDBJ databases">
        <authorList>
            <person name="Sun Q."/>
            <person name="Kim S."/>
        </authorList>
    </citation>
    <scope>NUCLEOTIDE SEQUENCE</scope>
    <source>
        <strain evidence="8">KCTC 42590</strain>
    </source>
</reference>
<dbReference type="Pfam" id="PF07690">
    <property type="entry name" value="MFS_1"/>
    <property type="match status" value="1"/>
</dbReference>
<dbReference type="SUPFAM" id="SSF103473">
    <property type="entry name" value="MFS general substrate transporter"/>
    <property type="match status" value="1"/>
</dbReference>
<dbReference type="GO" id="GO:0005886">
    <property type="term" value="C:plasma membrane"/>
    <property type="evidence" value="ECO:0007669"/>
    <property type="project" value="UniProtKB-SubCell"/>
</dbReference>
<feature type="transmembrane region" description="Helical" evidence="7">
    <location>
        <begin position="143"/>
        <end position="168"/>
    </location>
</feature>
<accession>A0A919AKH6</accession>
<evidence type="ECO:0000256" key="3">
    <source>
        <dbReference type="ARBA" id="ARBA00022475"/>
    </source>
</evidence>
<evidence type="ECO:0000313" key="8">
    <source>
        <dbReference type="EMBL" id="GHF11921.1"/>
    </source>
</evidence>
<evidence type="ECO:0000256" key="4">
    <source>
        <dbReference type="ARBA" id="ARBA00022692"/>
    </source>
</evidence>
<feature type="transmembrane region" description="Helical" evidence="7">
    <location>
        <begin position="232"/>
        <end position="252"/>
    </location>
</feature>
<keyword evidence="4 7" id="KW-0812">Transmembrane</keyword>
<keyword evidence="5 7" id="KW-1133">Transmembrane helix</keyword>
<dbReference type="Gene3D" id="1.20.1250.20">
    <property type="entry name" value="MFS general substrate transporter like domains"/>
    <property type="match status" value="1"/>
</dbReference>
<comment type="caution">
    <text evidence="8">The sequence shown here is derived from an EMBL/GenBank/DDBJ whole genome shotgun (WGS) entry which is preliminary data.</text>
</comment>
<reference evidence="8" key="1">
    <citation type="journal article" date="2014" name="Int. J. Syst. Evol. Microbiol.">
        <title>Complete genome sequence of Corynebacterium casei LMG S-19264T (=DSM 44701T), isolated from a smear-ripened cheese.</title>
        <authorList>
            <consortium name="US DOE Joint Genome Institute (JGI-PGF)"/>
            <person name="Walter F."/>
            <person name="Albersmeier A."/>
            <person name="Kalinowski J."/>
            <person name="Ruckert C."/>
        </authorList>
    </citation>
    <scope>NUCLEOTIDE SEQUENCE</scope>
    <source>
        <strain evidence="8">KCTC 42590</strain>
    </source>
</reference>
<evidence type="ECO:0000256" key="7">
    <source>
        <dbReference type="SAM" id="Phobius"/>
    </source>
</evidence>
<feature type="transmembrane region" description="Helical" evidence="7">
    <location>
        <begin position="86"/>
        <end position="106"/>
    </location>
</feature>
<feature type="transmembrane region" description="Helical" evidence="7">
    <location>
        <begin position="54"/>
        <end position="74"/>
    </location>
</feature>
<keyword evidence="2" id="KW-0813">Transport</keyword>
<feature type="transmembrane region" description="Helical" evidence="7">
    <location>
        <begin position="336"/>
        <end position="360"/>
    </location>
</feature>
<feature type="transmembrane region" description="Helical" evidence="7">
    <location>
        <begin position="295"/>
        <end position="316"/>
    </location>
</feature>
<proteinExistence type="predicted"/>
<feature type="transmembrane region" description="Helical" evidence="7">
    <location>
        <begin position="407"/>
        <end position="426"/>
    </location>
</feature>
<feature type="transmembrane region" description="Helical" evidence="7">
    <location>
        <begin position="264"/>
        <end position="283"/>
    </location>
</feature>
<evidence type="ECO:0000313" key="9">
    <source>
        <dbReference type="Proteomes" id="UP000630923"/>
    </source>
</evidence>
<dbReference type="GO" id="GO:0022857">
    <property type="term" value="F:transmembrane transporter activity"/>
    <property type="evidence" value="ECO:0007669"/>
    <property type="project" value="InterPro"/>
</dbReference>
<comment type="subcellular location">
    <subcellularLocation>
        <location evidence="1">Cell membrane</location>
        <topology evidence="1">Multi-pass membrane protein</topology>
    </subcellularLocation>
</comment>
<dbReference type="PANTHER" id="PTHR43266:SF2">
    <property type="entry name" value="MAJOR FACILITATOR SUPERFAMILY (MFS) PROFILE DOMAIN-CONTAINING PROTEIN"/>
    <property type="match status" value="1"/>
</dbReference>
<dbReference type="RefSeq" id="WP_191249722.1">
    <property type="nucleotide sequence ID" value="NZ_BNCI01000001.1"/>
</dbReference>
<sequence>MILKPHQLMVSGRFLPLFITQFLGAFNDNLFRSALIMLITFRLADQVGVSSAVLNNLAIGLFILPYFLFSALAGQLADKYEKTGQIVWIKIWEIVLATAGAIGFYYEILPLLMAVLAGLGLQSTFFGPIKYSIMPDLVDRPNLLSANALVEAGTFIAILLGTIVGGLVVLSDGGIMSIAGLTISIAVIGTLSGSKVVKTGRADPDLIISRNIFQSTGRLLKRAWADPVTRRTIIGISWIWTLGSIYLTQIPVMARDILYGDETVVTAILAIYSVGIGAGSIFASKILKGDISARLATPALLGLALVGGLLFVLLQLPGIPPENGDFHTFSSFLSKPLYWCILLVLCATSILGGMVIVPLYTILQDKSERHTRSQIIASNNIINSGFMFTGAVIAAGLLAAGLQTQDLFLVVGVFNLLIILAVKPLTKLLS</sequence>
<dbReference type="AlphaFoldDB" id="A0A919AKH6"/>
<keyword evidence="9" id="KW-1185">Reference proteome</keyword>
<evidence type="ECO:0008006" key="10">
    <source>
        <dbReference type="Google" id="ProtNLM"/>
    </source>
</evidence>
<dbReference type="PRINTS" id="PR00173">
    <property type="entry name" value="EDTRNSPORT"/>
</dbReference>
<evidence type="ECO:0000256" key="1">
    <source>
        <dbReference type="ARBA" id="ARBA00004651"/>
    </source>
</evidence>
<dbReference type="CDD" id="cd06173">
    <property type="entry name" value="MFS_MefA_like"/>
    <property type="match status" value="1"/>
</dbReference>
<dbReference type="PANTHER" id="PTHR43266">
    <property type="entry name" value="MACROLIDE-EFFLUX PROTEIN"/>
    <property type="match status" value="1"/>
</dbReference>
<evidence type="ECO:0000256" key="6">
    <source>
        <dbReference type="ARBA" id="ARBA00023136"/>
    </source>
</evidence>
<dbReference type="InterPro" id="IPR011701">
    <property type="entry name" value="MFS"/>
</dbReference>
<organism evidence="8 9">
    <name type="scientific">Kordiimonas sediminis</name>
    <dbReference type="NCBI Taxonomy" id="1735581"/>
    <lineage>
        <taxon>Bacteria</taxon>
        <taxon>Pseudomonadati</taxon>
        <taxon>Pseudomonadota</taxon>
        <taxon>Alphaproteobacteria</taxon>
        <taxon>Kordiimonadales</taxon>
        <taxon>Kordiimonadaceae</taxon>
        <taxon>Kordiimonas</taxon>
    </lineage>
</organism>
<feature type="transmembrane region" description="Helical" evidence="7">
    <location>
        <begin position="381"/>
        <end position="401"/>
    </location>
</feature>
<dbReference type="InterPro" id="IPR036259">
    <property type="entry name" value="MFS_trans_sf"/>
</dbReference>
<evidence type="ECO:0000256" key="2">
    <source>
        <dbReference type="ARBA" id="ARBA00022448"/>
    </source>
</evidence>
<evidence type="ECO:0000256" key="5">
    <source>
        <dbReference type="ARBA" id="ARBA00022989"/>
    </source>
</evidence>
<keyword evidence="3" id="KW-1003">Cell membrane</keyword>
<keyword evidence="6 7" id="KW-0472">Membrane</keyword>